<dbReference type="SUPFAM" id="SSF50993">
    <property type="entry name" value="Peptidase/esterase 'gauge' domain"/>
    <property type="match status" value="1"/>
</dbReference>
<sequence length="125" mass="14455">MANTDLTHNDAALEQHLYLEEVLSESALDKVRGWNKSSVERLKADPRFSDMEAQALAIVNAKEKIPYARCRDGKVHNFWQDETHVRGIWRTTTLESYLTDEPQWETILDYDALSEAEGKNWVFKG</sequence>
<evidence type="ECO:0000313" key="2">
    <source>
        <dbReference type="EMBL" id="CAA6803823.1"/>
    </source>
</evidence>
<dbReference type="InterPro" id="IPR023302">
    <property type="entry name" value="Pept_S9A_N"/>
</dbReference>
<name>A0A6S6S7R6_9GAMM</name>
<organism evidence="2">
    <name type="scientific">uncultured Thiotrichaceae bacterium</name>
    <dbReference type="NCBI Taxonomy" id="298394"/>
    <lineage>
        <taxon>Bacteria</taxon>
        <taxon>Pseudomonadati</taxon>
        <taxon>Pseudomonadota</taxon>
        <taxon>Gammaproteobacteria</taxon>
        <taxon>Thiotrichales</taxon>
        <taxon>Thiotrichaceae</taxon>
        <taxon>environmental samples</taxon>
    </lineage>
</organism>
<accession>A0A6S6S7R6</accession>
<protein>
    <submittedName>
        <fullName evidence="2">S9 family peptidase</fullName>
    </submittedName>
</protein>
<gene>
    <name evidence="2" type="ORF">HELGO_WM30481</name>
</gene>
<proteinExistence type="predicted"/>
<feature type="non-terminal residue" evidence="2">
    <location>
        <position position="125"/>
    </location>
</feature>
<dbReference type="GO" id="GO:0004252">
    <property type="term" value="F:serine-type endopeptidase activity"/>
    <property type="evidence" value="ECO:0007669"/>
    <property type="project" value="InterPro"/>
</dbReference>
<dbReference type="EMBL" id="CACVAV010000066">
    <property type="protein sequence ID" value="CAA6803823.1"/>
    <property type="molecule type" value="Genomic_DNA"/>
</dbReference>
<feature type="domain" description="Peptidase S9A N-terminal" evidence="1">
    <location>
        <begin position="5"/>
        <end position="122"/>
    </location>
</feature>
<evidence type="ECO:0000259" key="1">
    <source>
        <dbReference type="Pfam" id="PF02897"/>
    </source>
</evidence>
<dbReference type="AlphaFoldDB" id="A0A6S6S7R6"/>
<reference evidence="2" key="1">
    <citation type="submission" date="2020-01" db="EMBL/GenBank/DDBJ databases">
        <authorList>
            <person name="Meier V. D."/>
            <person name="Meier V D."/>
        </authorList>
    </citation>
    <scope>NUCLEOTIDE SEQUENCE</scope>
    <source>
        <strain evidence="2">HLG_WM_MAG_08</strain>
    </source>
</reference>
<dbReference type="Pfam" id="PF02897">
    <property type="entry name" value="Peptidase_S9_N"/>
    <property type="match status" value="1"/>
</dbReference>